<reference evidence="3 4" key="1">
    <citation type="submission" date="2019-05" db="EMBL/GenBank/DDBJ databases">
        <title>Draft genome sequence of Actinomadura sp. 14C53.</title>
        <authorList>
            <person name="Saricaoglu S."/>
            <person name="Isik K."/>
        </authorList>
    </citation>
    <scope>NUCLEOTIDE SEQUENCE [LARGE SCALE GENOMIC DNA]</scope>
    <source>
        <strain evidence="3 4">14C53</strain>
    </source>
</reference>
<feature type="region of interest" description="Disordered" evidence="1">
    <location>
        <begin position="190"/>
        <end position="213"/>
    </location>
</feature>
<dbReference type="NCBIfam" id="TIGR03083">
    <property type="entry name" value="maleylpyruvate isomerase family mycothiol-dependent enzyme"/>
    <property type="match status" value="1"/>
</dbReference>
<dbReference type="InterPro" id="IPR034660">
    <property type="entry name" value="DinB/YfiT-like"/>
</dbReference>
<dbReference type="Gene3D" id="1.20.120.450">
    <property type="entry name" value="dinb family like domain"/>
    <property type="match status" value="1"/>
</dbReference>
<gene>
    <name evidence="3" type="ORF">ETD83_37650</name>
</gene>
<dbReference type="InterPro" id="IPR017517">
    <property type="entry name" value="Maleyloyr_isom"/>
</dbReference>
<dbReference type="InterPro" id="IPR024344">
    <property type="entry name" value="MDMPI_metal-binding"/>
</dbReference>
<accession>A0A5C4J1D7</accession>
<organism evidence="3 4">
    <name type="scientific">Actinomadura soli</name>
    <dbReference type="NCBI Taxonomy" id="2508997"/>
    <lineage>
        <taxon>Bacteria</taxon>
        <taxon>Bacillati</taxon>
        <taxon>Actinomycetota</taxon>
        <taxon>Actinomycetes</taxon>
        <taxon>Streptosporangiales</taxon>
        <taxon>Thermomonosporaceae</taxon>
        <taxon>Actinomadura</taxon>
    </lineage>
</organism>
<dbReference type="RefSeq" id="WP_138649977.1">
    <property type="nucleotide sequence ID" value="NZ_VCKW01000349.1"/>
</dbReference>
<evidence type="ECO:0000313" key="4">
    <source>
        <dbReference type="Proteomes" id="UP000309174"/>
    </source>
</evidence>
<name>A0A5C4J1D7_9ACTN</name>
<dbReference type="Pfam" id="PF11716">
    <property type="entry name" value="MDMPI_N"/>
    <property type="match status" value="1"/>
</dbReference>
<feature type="domain" description="Mycothiol-dependent maleylpyruvate isomerase metal-binding" evidence="2">
    <location>
        <begin position="25"/>
        <end position="105"/>
    </location>
</feature>
<dbReference type="OrthoDB" id="5185819at2"/>
<dbReference type="Proteomes" id="UP000309174">
    <property type="component" value="Unassembled WGS sequence"/>
</dbReference>
<keyword evidence="4" id="KW-1185">Reference proteome</keyword>
<evidence type="ECO:0000259" key="2">
    <source>
        <dbReference type="Pfam" id="PF11716"/>
    </source>
</evidence>
<dbReference type="AlphaFoldDB" id="A0A5C4J1D7"/>
<dbReference type="SUPFAM" id="SSF109854">
    <property type="entry name" value="DinB/YfiT-like putative metalloenzymes"/>
    <property type="match status" value="1"/>
</dbReference>
<dbReference type="GO" id="GO:0046872">
    <property type="term" value="F:metal ion binding"/>
    <property type="evidence" value="ECO:0007669"/>
    <property type="project" value="InterPro"/>
</dbReference>
<comment type="caution">
    <text evidence="3">The sequence shown here is derived from an EMBL/GenBank/DDBJ whole genome shotgun (WGS) entry which is preliminary data.</text>
</comment>
<proteinExistence type="predicted"/>
<dbReference type="EMBL" id="VCKW01000349">
    <property type="protein sequence ID" value="TMQ89929.1"/>
    <property type="molecule type" value="Genomic_DNA"/>
</dbReference>
<dbReference type="NCBIfam" id="TIGR03086">
    <property type="entry name" value="TIGR03086 family metal-binding protein"/>
    <property type="match status" value="1"/>
</dbReference>
<evidence type="ECO:0000313" key="3">
    <source>
        <dbReference type="EMBL" id="TMQ89929.1"/>
    </source>
</evidence>
<protein>
    <submittedName>
        <fullName evidence="3">TIGR03086 family protein</fullName>
    </submittedName>
</protein>
<dbReference type="InterPro" id="IPR017520">
    <property type="entry name" value="CHP03086"/>
</dbReference>
<evidence type="ECO:0000256" key="1">
    <source>
        <dbReference type="SAM" id="MobiDB-lite"/>
    </source>
</evidence>
<sequence length="213" mass="22845">MSEFEEQYRQRADASGAGEIAERYRRRADAFGAKVAAVRDDQWANRSPCEKWTARDVVQHIVDMHGVMLTPLGRGLSAAPGVAEDPVAAFRAARADVEAVLADPALAGQECDTPSGRLTALQHIDQVVSQDLPLHGWDLAKATGQDDTIDPADVEGALAGMAAIPEETMRMLRTPGAFGPGVEVFGPEVKVDPGAPAQDRLLASIGRDPRWRP</sequence>